<dbReference type="Gene3D" id="3.90.70.10">
    <property type="entry name" value="Cysteine proteinases"/>
    <property type="match status" value="1"/>
</dbReference>
<dbReference type="EMBL" id="KB445554">
    <property type="protein sequence ID" value="EMC97153.1"/>
    <property type="molecule type" value="Genomic_DNA"/>
</dbReference>
<dbReference type="RefSeq" id="XP_007675507.1">
    <property type="nucleotide sequence ID" value="XM_007677317.1"/>
</dbReference>
<dbReference type="SMART" id="SM00698">
    <property type="entry name" value="MORN"/>
    <property type="match status" value="3"/>
</dbReference>
<dbReference type="InterPro" id="IPR038765">
    <property type="entry name" value="Papain-like_cys_pep_sf"/>
</dbReference>
<dbReference type="InterPro" id="IPR001841">
    <property type="entry name" value="Znf_RING"/>
</dbReference>
<dbReference type="SMART" id="SM00184">
    <property type="entry name" value="RING"/>
    <property type="match status" value="1"/>
</dbReference>
<dbReference type="GO" id="GO:0016579">
    <property type="term" value="P:protein deubiquitination"/>
    <property type="evidence" value="ECO:0007669"/>
    <property type="project" value="InterPro"/>
</dbReference>
<dbReference type="GO" id="GO:0004843">
    <property type="term" value="F:cysteine-type deubiquitinase activity"/>
    <property type="evidence" value="ECO:0007669"/>
    <property type="project" value="InterPro"/>
</dbReference>
<name>M2MZU4_BAUPA</name>
<dbReference type="eggNOG" id="KOG0231">
    <property type="taxonomic scope" value="Eukaryota"/>
</dbReference>
<gene>
    <name evidence="8" type="ORF">BAUCODRAFT_69299</name>
</gene>
<dbReference type="Pfam" id="PF00443">
    <property type="entry name" value="UCH"/>
    <property type="match status" value="1"/>
</dbReference>
<feature type="compositionally biased region" description="Low complexity" evidence="5">
    <location>
        <begin position="60"/>
        <end position="72"/>
    </location>
</feature>
<keyword evidence="9" id="KW-1185">Reference proteome</keyword>
<dbReference type="Pfam" id="PF13920">
    <property type="entry name" value="zf-C3HC4_3"/>
    <property type="match status" value="1"/>
</dbReference>
<feature type="region of interest" description="Disordered" evidence="5">
    <location>
        <begin position="1"/>
        <end position="79"/>
    </location>
</feature>
<dbReference type="InterPro" id="IPR013083">
    <property type="entry name" value="Znf_RING/FYVE/PHD"/>
</dbReference>
<feature type="domain" description="RING-type" evidence="6">
    <location>
        <begin position="792"/>
        <end position="827"/>
    </location>
</feature>
<dbReference type="STRING" id="717646.M2MZU4"/>
<feature type="domain" description="MATH" evidence="7">
    <location>
        <begin position="133"/>
        <end position="291"/>
    </location>
</feature>
<proteinExistence type="predicted"/>
<protein>
    <recommendedName>
        <fullName evidence="10">RING-type domain-containing protein</fullName>
    </recommendedName>
</protein>
<dbReference type="PANTHER" id="PTHR43215:SF14">
    <property type="entry name" value="RADIAL SPOKE HEAD 1 HOMOLOG"/>
    <property type="match status" value="1"/>
</dbReference>
<evidence type="ECO:0000313" key="8">
    <source>
        <dbReference type="EMBL" id="EMC97153.1"/>
    </source>
</evidence>
<dbReference type="Gene3D" id="2.20.110.10">
    <property type="entry name" value="Histone H3 K4-specific methyltransferase SET7/9 N-terminal domain"/>
    <property type="match status" value="1"/>
</dbReference>
<dbReference type="HOGENOM" id="CLU_333730_0_0_1"/>
<dbReference type="GO" id="GO:0005829">
    <property type="term" value="C:cytosol"/>
    <property type="evidence" value="ECO:0007669"/>
    <property type="project" value="TreeGrafter"/>
</dbReference>
<keyword evidence="4" id="KW-0479">Metal-binding</keyword>
<keyword evidence="4" id="KW-0862">Zinc</keyword>
<dbReference type="SUPFAM" id="SSF57850">
    <property type="entry name" value="RING/U-box"/>
    <property type="match status" value="1"/>
</dbReference>
<evidence type="ECO:0008006" key="10">
    <source>
        <dbReference type="Google" id="ProtNLM"/>
    </source>
</evidence>
<dbReference type="PROSITE" id="PS50089">
    <property type="entry name" value="ZF_RING_2"/>
    <property type="match status" value="1"/>
</dbReference>
<comment type="subcellular location">
    <subcellularLocation>
        <location evidence="1">Cytoplasm</location>
    </subcellularLocation>
</comment>
<dbReference type="PROSITE" id="PS50144">
    <property type="entry name" value="MATH"/>
    <property type="match status" value="1"/>
</dbReference>
<dbReference type="SUPFAM" id="SSF54001">
    <property type="entry name" value="Cysteine proteinases"/>
    <property type="match status" value="1"/>
</dbReference>
<dbReference type="KEGG" id="bcom:BAUCODRAFT_69299"/>
<evidence type="ECO:0000259" key="7">
    <source>
        <dbReference type="PROSITE" id="PS50144"/>
    </source>
</evidence>
<dbReference type="PANTHER" id="PTHR43215">
    <property type="entry name" value="RADIAL SPOKE HEAD 1 HOMOLOG"/>
    <property type="match status" value="1"/>
</dbReference>
<dbReference type="AlphaFoldDB" id="M2MZU4"/>
<dbReference type="OrthoDB" id="294378at2759"/>
<feature type="compositionally biased region" description="Pro residues" evidence="5">
    <location>
        <begin position="16"/>
        <end position="46"/>
    </location>
</feature>
<evidence type="ECO:0000256" key="3">
    <source>
        <dbReference type="ARBA" id="ARBA00022737"/>
    </source>
</evidence>
<dbReference type="InterPro" id="IPR003409">
    <property type="entry name" value="MORN"/>
</dbReference>
<keyword evidence="4" id="KW-0863">Zinc-finger</keyword>
<evidence type="ECO:0000256" key="2">
    <source>
        <dbReference type="ARBA" id="ARBA00022490"/>
    </source>
</evidence>
<dbReference type="SUPFAM" id="SSF82185">
    <property type="entry name" value="Histone H3 K4-specific methyltransferase SET7/9 N-terminal domain"/>
    <property type="match status" value="1"/>
</dbReference>
<dbReference type="InterPro" id="IPR008974">
    <property type="entry name" value="TRAF-like"/>
</dbReference>
<dbReference type="eggNOG" id="KOG1863">
    <property type="taxonomic scope" value="Eukaryota"/>
</dbReference>
<accession>M2MZU4</accession>
<dbReference type="OMA" id="CGHVLAC"/>
<dbReference type="GO" id="GO:0008270">
    <property type="term" value="F:zinc ion binding"/>
    <property type="evidence" value="ECO:0007669"/>
    <property type="project" value="UniProtKB-KW"/>
</dbReference>
<dbReference type="InterPro" id="IPR001394">
    <property type="entry name" value="Peptidase_C19_UCH"/>
</dbReference>
<keyword evidence="2" id="KW-0963">Cytoplasm</keyword>
<dbReference type="Proteomes" id="UP000011761">
    <property type="component" value="Unassembled WGS sequence"/>
</dbReference>
<keyword evidence="3" id="KW-0677">Repeat</keyword>
<evidence type="ECO:0000256" key="4">
    <source>
        <dbReference type="PROSITE-ProRule" id="PRU00175"/>
    </source>
</evidence>
<organism evidence="8 9">
    <name type="scientific">Baudoinia panamericana (strain UAMH 10762)</name>
    <name type="common">Angels' share fungus</name>
    <name type="synonym">Baudoinia compniacensis (strain UAMH 10762)</name>
    <dbReference type="NCBI Taxonomy" id="717646"/>
    <lineage>
        <taxon>Eukaryota</taxon>
        <taxon>Fungi</taxon>
        <taxon>Dikarya</taxon>
        <taxon>Ascomycota</taxon>
        <taxon>Pezizomycotina</taxon>
        <taxon>Dothideomycetes</taxon>
        <taxon>Dothideomycetidae</taxon>
        <taxon>Mycosphaerellales</taxon>
        <taxon>Teratosphaeriaceae</taxon>
        <taxon>Baudoinia</taxon>
    </lineage>
</organism>
<dbReference type="Gene3D" id="3.30.40.10">
    <property type="entry name" value="Zinc/RING finger domain, C3HC4 (zinc finger)"/>
    <property type="match status" value="1"/>
</dbReference>
<dbReference type="GeneID" id="19116511"/>
<dbReference type="SUPFAM" id="SSF49599">
    <property type="entry name" value="TRAF domain-like"/>
    <property type="match status" value="1"/>
</dbReference>
<dbReference type="InterPro" id="IPR002083">
    <property type="entry name" value="MATH/TRAF_dom"/>
</dbReference>
<dbReference type="Pfam" id="PF02493">
    <property type="entry name" value="MORN"/>
    <property type="match status" value="4"/>
</dbReference>
<reference evidence="8 9" key="1">
    <citation type="journal article" date="2012" name="PLoS Pathog.">
        <title>Diverse lifestyles and strategies of plant pathogenesis encoded in the genomes of eighteen Dothideomycetes fungi.</title>
        <authorList>
            <person name="Ohm R.A."/>
            <person name="Feau N."/>
            <person name="Henrissat B."/>
            <person name="Schoch C.L."/>
            <person name="Horwitz B.A."/>
            <person name="Barry K.W."/>
            <person name="Condon B.J."/>
            <person name="Copeland A.C."/>
            <person name="Dhillon B."/>
            <person name="Glaser F."/>
            <person name="Hesse C.N."/>
            <person name="Kosti I."/>
            <person name="LaButti K."/>
            <person name="Lindquist E.A."/>
            <person name="Lucas S."/>
            <person name="Salamov A.A."/>
            <person name="Bradshaw R.E."/>
            <person name="Ciuffetti L."/>
            <person name="Hamelin R.C."/>
            <person name="Kema G.H.J."/>
            <person name="Lawrence C."/>
            <person name="Scott J.A."/>
            <person name="Spatafora J.W."/>
            <person name="Turgeon B.G."/>
            <person name="de Wit P.J.G.M."/>
            <person name="Zhong S."/>
            <person name="Goodwin S.B."/>
            <person name="Grigoriev I.V."/>
        </authorList>
    </citation>
    <scope>NUCLEOTIDE SEQUENCE [LARGE SCALE GENOMIC DNA]</scope>
    <source>
        <strain evidence="8 9">UAMH 10762</strain>
    </source>
</reference>
<evidence type="ECO:0000259" key="6">
    <source>
        <dbReference type="PROSITE" id="PS50089"/>
    </source>
</evidence>
<evidence type="ECO:0000313" key="9">
    <source>
        <dbReference type="Proteomes" id="UP000011761"/>
    </source>
</evidence>
<evidence type="ECO:0000256" key="5">
    <source>
        <dbReference type="SAM" id="MobiDB-lite"/>
    </source>
</evidence>
<evidence type="ECO:0000256" key="1">
    <source>
        <dbReference type="ARBA" id="ARBA00004496"/>
    </source>
</evidence>
<dbReference type="Gene3D" id="2.60.210.10">
    <property type="entry name" value="Apoptosis, Tumor Necrosis Factor Receptor Associated Protein 2, Chain A"/>
    <property type="match status" value="1"/>
</dbReference>
<sequence>MSAWGLANNAGSQQPPAVPPFAPTPPPPSVDSNFPPPPQLRQPSPPRRMLTRSRSRSPDRSSAIESQQSQSGGEDEEEPPFHWRELVEDQSVPCDDEMKYILTKEEHSALEIKHWENLTFFPLDDPAFYATDAGRVDWLVESFNGTKDLPNKHYLMRSPIVRVGDYDWRLKLYPRGNGSGAVSVYLECVTMQKADFEEFEPFDVLPFPTLQGYSSDAMKKRRSIAVQLSLIVYNPAEPRTHMFKKDAYRFSKRSPDYGYRYFFYPEEMCARSHGQRQPLLRNDKLAFSAYIRIVNDPTGCLWLSDSRDSFEESIHSTGLRPFCGQSPVMAAYLPLLHFEPFRKLIMQQAEPSKLIYDIQTVLYKMLTRTRSGGYGRFAKYGLSDAITCLRRLTDMLCTQLGHEDMQRNCSLMSYETGAFFFNRLRTKCTGSVQEAVNNHATISASAVLTLELQRQEWVADQRKWIKLTNTVKVEEALSVGSERYTLYAAITHSGHLQSNIHNVYVRPDLRADRWYAYKDGVVTAMTFKQAVSAHEGAQRQDAGHLRASSLSNGRIRYDDEVIYAVMYVRDDCRRYTYDTIMEQTVWEVPEAIRKGKPYQRFKDGKTPPKEFLDHNSDLAFRAEQDQDEQEEREREERYIRSVTPIYMPKDGDGDVHLSDVDDMPPEEPNPMLVTTVPSASHKWQAYQDCLGCDYYQGEVFGDKFQGKGWLVTMSGNSYTGDFYQGKKEGQGTMVYASGDVYEGEWKDDVQHGHGKLTYAVSGSIYVGEWQEGRKHGKFHLEGTVTEDDKSLCTICYERDVTTAFYDCGHVLACKECAHQIDNCPICRRRVLARLQIYGVKMSLE</sequence>